<protein>
    <submittedName>
        <fullName evidence="3">Uncharacterized protein</fullName>
    </submittedName>
</protein>
<proteinExistence type="predicted"/>
<evidence type="ECO:0000313" key="3">
    <source>
        <dbReference type="EMBL" id="ABI55971.1"/>
    </source>
</evidence>
<keyword evidence="2" id="KW-0812">Transmembrane</keyword>
<sequence>MGAGARLRGKQEVYMQTSNPSGSLIGRVIGVLGAIVVIGFTAFLGVFVFLALLGLAAVGAVVFAVRLWWLRRQLRQAAERAQARHQRQQSAAGGRVIEGEYRREEGRRQD</sequence>
<dbReference type="HOGENOM" id="CLU_2273435_0_0_6"/>
<keyword evidence="2" id="KW-1133">Transmembrane helix</keyword>
<organism evidence="3 4">
    <name type="scientific">Alkalilimnicola ehrlichii (strain ATCC BAA-1101 / DSM 17681 / MLHE-1)</name>
    <dbReference type="NCBI Taxonomy" id="187272"/>
    <lineage>
        <taxon>Bacteria</taxon>
        <taxon>Pseudomonadati</taxon>
        <taxon>Pseudomonadota</taxon>
        <taxon>Gammaproteobacteria</taxon>
        <taxon>Chromatiales</taxon>
        <taxon>Ectothiorhodospiraceae</taxon>
        <taxon>Alkalilimnicola</taxon>
    </lineage>
</organism>
<feature type="compositionally biased region" description="Basic and acidic residues" evidence="1">
    <location>
        <begin position="97"/>
        <end position="110"/>
    </location>
</feature>
<evidence type="ECO:0000313" key="4">
    <source>
        <dbReference type="Proteomes" id="UP000001962"/>
    </source>
</evidence>
<gene>
    <name evidence="3" type="ordered locus">Mlg_0617</name>
</gene>
<keyword evidence="4" id="KW-1185">Reference proteome</keyword>
<accession>Q0AB16</accession>
<evidence type="ECO:0000256" key="1">
    <source>
        <dbReference type="SAM" id="MobiDB-lite"/>
    </source>
</evidence>
<reference evidence="4" key="1">
    <citation type="submission" date="2006-08" db="EMBL/GenBank/DDBJ databases">
        <title>Complete sequence of Alkalilimnicola ehrilichei MLHE-1.</title>
        <authorList>
            <person name="Copeland A."/>
            <person name="Lucas S."/>
            <person name="Lapidus A."/>
            <person name="Barry K."/>
            <person name="Detter J.C."/>
            <person name="Glavina del Rio T."/>
            <person name="Hammon N."/>
            <person name="Israni S."/>
            <person name="Dalin E."/>
            <person name="Tice H."/>
            <person name="Pitluck S."/>
            <person name="Sims D."/>
            <person name="Brettin T."/>
            <person name="Bruce D."/>
            <person name="Han C."/>
            <person name="Tapia R."/>
            <person name="Gilna P."/>
            <person name="Schmutz J."/>
            <person name="Larimer F."/>
            <person name="Land M."/>
            <person name="Hauser L."/>
            <person name="Kyrpides N."/>
            <person name="Mikhailova N."/>
            <person name="Oremland R.S."/>
            <person name="Hoeft S.E."/>
            <person name="Switzer-Blum J."/>
            <person name="Kulp T."/>
            <person name="King G."/>
            <person name="Tabita R."/>
            <person name="Witte B."/>
            <person name="Santini J.M."/>
            <person name="Basu P."/>
            <person name="Hollibaugh J.T."/>
            <person name="Xie G."/>
            <person name="Stolz J.F."/>
            <person name="Richardson P."/>
        </authorList>
    </citation>
    <scope>NUCLEOTIDE SEQUENCE [LARGE SCALE GENOMIC DNA]</scope>
    <source>
        <strain evidence="4">ATCC BAA-1101 / DSM 17681 / MLHE-1</strain>
    </source>
</reference>
<name>Q0AB16_ALKEH</name>
<feature type="transmembrane region" description="Helical" evidence="2">
    <location>
        <begin position="49"/>
        <end position="70"/>
    </location>
</feature>
<feature type="transmembrane region" description="Helical" evidence="2">
    <location>
        <begin position="24"/>
        <end position="43"/>
    </location>
</feature>
<dbReference type="Proteomes" id="UP000001962">
    <property type="component" value="Chromosome"/>
</dbReference>
<keyword evidence="2" id="KW-0472">Membrane</keyword>
<feature type="region of interest" description="Disordered" evidence="1">
    <location>
        <begin position="84"/>
        <end position="110"/>
    </location>
</feature>
<dbReference type="AlphaFoldDB" id="Q0AB16"/>
<dbReference type="KEGG" id="aeh:Mlg_0617"/>
<dbReference type="EMBL" id="CP000453">
    <property type="protein sequence ID" value="ABI55971.1"/>
    <property type="molecule type" value="Genomic_DNA"/>
</dbReference>
<evidence type="ECO:0000256" key="2">
    <source>
        <dbReference type="SAM" id="Phobius"/>
    </source>
</evidence>